<keyword evidence="3" id="KW-1185">Reference proteome</keyword>
<organism evidence="2 3">
    <name type="scientific">Rhizobium giardinii</name>
    <dbReference type="NCBI Taxonomy" id="56731"/>
    <lineage>
        <taxon>Bacteria</taxon>
        <taxon>Pseudomonadati</taxon>
        <taxon>Pseudomonadota</taxon>
        <taxon>Alphaproteobacteria</taxon>
        <taxon>Hyphomicrobiales</taxon>
        <taxon>Rhizobiaceae</taxon>
        <taxon>Rhizobium/Agrobacterium group</taxon>
        <taxon>Rhizobium</taxon>
    </lineage>
</organism>
<name>A0A7W8UE98_9HYPH</name>
<evidence type="ECO:0000313" key="2">
    <source>
        <dbReference type="EMBL" id="MBB5537174.1"/>
    </source>
</evidence>
<evidence type="ECO:0000256" key="1">
    <source>
        <dbReference type="SAM" id="MobiDB-lite"/>
    </source>
</evidence>
<feature type="region of interest" description="Disordered" evidence="1">
    <location>
        <begin position="40"/>
        <end position="62"/>
    </location>
</feature>
<sequence length="62" mass="7282">MAYSYRCEEYPGMEACPASFVAETEAELWKHIELHAATAHQENPEKWSSEDRQQIRNLIRQT</sequence>
<proteinExistence type="predicted"/>
<dbReference type="AlphaFoldDB" id="A0A7W8UE98"/>
<accession>A0A7W8UE98</accession>
<protein>
    <submittedName>
        <fullName evidence="2">Putative small metal-binding protein</fullName>
    </submittedName>
</protein>
<comment type="caution">
    <text evidence="2">The sequence shown here is derived from an EMBL/GenBank/DDBJ whole genome shotgun (WGS) entry which is preliminary data.</text>
</comment>
<reference evidence="2 3" key="1">
    <citation type="submission" date="2020-08" db="EMBL/GenBank/DDBJ databases">
        <title>Genomic Encyclopedia of Type Strains, Phase IV (KMG-V): Genome sequencing to study the core and pangenomes of soil and plant-associated prokaryotes.</title>
        <authorList>
            <person name="Whitman W."/>
        </authorList>
    </citation>
    <scope>NUCLEOTIDE SEQUENCE [LARGE SCALE GENOMIC DNA]</scope>
    <source>
        <strain evidence="2 3">SEMIA 4084</strain>
    </source>
</reference>
<feature type="compositionally biased region" description="Basic and acidic residues" evidence="1">
    <location>
        <begin position="42"/>
        <end position="54"/>
    </location>
</feature>
<dbReference type="Pfam" id="PF06348">
    <property type="entry name" value="DUF1059"/>
    <property type="match status" value="1"/>
</dbReference>
<dbReference type="EMBL" id="JACHBK010000008">
    <property type="protein sequence ID" value="MBB5537174.1"/>
    <property type="molecule type" value="Genomic_DNA"/>
</dbReference>
<dbReference type="Proteomes" id="UP000585507">
    <property type="component" value="Unassembled WGS sequence"/>
</dbReference>
<gene>
    <name evidence="2" type="ORF">GGD55_003889</name>
</gene>
<dbReference type="InterPro" id="IPR009409">
    <property type="entry name" value="DUF1059"/>
</dbReference>
<evidence type="ECO:0000313" key="3">
    <source>
        <dbReference type="Proteomes" id="UP000585507"/>
    </source>
</evidence>